<comment type="similarity">
    <text evidence="2">Belongs to the paired homeobox family.</text>
</comment>
<dbReference type="InterPro" id="IPR001523">
    <property type="entry name" value="Paired_dom"/>
</dbReference>
<evidence type="ECO:0000256" key="4">
    <source>
        <dbReference type="ARBA" id="ARBA00022724"/>
    </source>
</evidence>
<dbReference type="InterPro" id="IPR009057">
    <property type="entry name" value="Homeodomain-like_sf"/>
</dbReference>
<keyword evidence="6 10" id="KW-0238">DNA-binding</keyword>
<dbReference type="EMBL" id="MRZV01001045">
    <property type="protein sequence ID" value="PIK41158.1"/>
    <property type="molecule type" value="Genomic_DNA"/>
</dbReference>
<dbReference type="InterPro" id="IPR036388">
    <property type="entry name" value="WH-like_DNA-bd_sf"/>
</dbReference>
<feature type="region of interest" description="Disordered" evidence="12">
    <location>
        <begin position="203"/>
        <end position="228"/>
    </location>
</feature>
<evidence type="ECO:0000256" key="9">
    <source>
        <dbReference type="ARBA" id="ARBA00023242"/>
    </source>
</evidence>
<protein>
    <submittedName>
        <fullName evidence="15">Putative paired box protein Pax-6 isoform X1</fullName>
    </submittedName>
</protein>
<evidence type="ECO:0000256" key="2">
    <source>
        <dbReference type="ARBA" id="ARBA00005733"/>
    </source>
</evidence>
<feature type="domain" description="Homeobox" evidence="13">
    <location>
        <begin position="238"/>
        <end position="298"/>
    </location>
</feature>
<comment type="subcellular location">
    <subcellularLocation>
        <location evidence="1 10 11">Nucleus</location>
    </subcellularLocation>
</comment>
<evidence type="ECO:0000256" key="3">
    <source>
        <dbReference type="ARBA" id="ARBA00022473"/>
    </source>
</evidence>
<gene>
    <name evidence="15" type="ORF">BSL78_21982</name>
</gene>
<dbReference type="FunFam" id="1.10.10.60:FF:000307">
    <property type="entry name" value="Eyegone, isoform A"/>
    <property type="match status" value="1"/>
</dbReference>
<feature type="region of interest" description="Disordered" evidence="12">
    <location>
        <begin position="344"/>
        <end position="363"/>
    </location>
</feature>
<dbReference type="PANTHER" id="PTHR45636">
    <property type="entry name" value="PAIRED BOX PROTEIN PAX-6-RELATED-RELATED"/>
    <property type="match status" value="1"/>
</dbReference>
<comment type="caution">
    <text evidence="15">The sequence shown here is derived from an EMBL/GenBank/DDBJ whole genome shotgun (WGS) entry which is preliminary data.</text>
</comment>
<dbReference type="InterPro" id="IPR043565">
    <property type="entry name" value="PAX_fam"/>
</dbReference>
<organism evidence="15 16">
    <name type="scientific">Stichopus japonicus</name>
    <name type="common">Sea cucumber</name>
    <dbReference type="NCBI Taxonomy" id="307972"/>
    <lineage>
        <taxon>Eukaryota</taxon>
        <taxon>Metazoa</taxon>
        <taxon>Echinodermata</taxon>
        <taxon>Eleutherozoa</taxon>
        <taxon>Echinozoa</taxon>
        <taxon>Holothuroidea</taxon>
        <taxon>Aspidochirotacea</taxon>
        <taxon>Aspidochirotida</taxon>
        <taxon>Stichopodidae</taxon>
        <taxon>Apostichopus</taxon>
    </lineage>
</organism>
<evidence type="ECO:0000256" key="1">
    <source>
        <dbReference type="ARBA" id="ARBA00004123"/>
    </source>
</evidence>
<evidence type="ECO:0000256" key="11">
    <source>
        <dbReference type="RuleBase" id="RU000682"/>
    </source>
</evidence>
<dbReference type="GO" id="GO:0000981">
    <property type="term" value="F:DNA-binding transcription factor activity, RNA polymerase II-specific"/>
    <property type="evidence" value="ECO:0007669"/>
    <property type="project" value="InterPro"/>
</dbReference>
<dbReference type="SMART" id="SM00389">
    <property type="entry name" value="HOX"/>
    <property type="match status" value="1"/>
</dbReference>
<evidence type="ECO:0000313" key="16">
    <source>
        <dbReference type="Proteomes" id="UP000230750"/>
    </source>
</evidence>
<evidence type="ECO:0000259" key="13">
    <source>
        <dbReference type="PROSITE" id="PS50071"/>
    </source>
</evidence>
<dbReference type="STRING" id="307972.A0A2G8JZI5"/>
<dbReference type="SUPFAM" id="SSF46689">
    <property type="entry name" value="Homeodomain-like"/>
    <property type="match status" value="2"/>
</dbReference>
<sequence length="363" mass="40654">MTRDGLTPNTSRHEMNPHHLISPYAFTSCSIPQQVIVPFNYFKNVLGRIYEPRTGRGGSIGGSKPKVATPQVVEKIESYKRENPTIFAWEIREKLINEGVCNNTTVPSVSSINRILRNRAAERAAAEYARATEQAYLRVCQDGWTSTPYMPPYPYGMLGLERAAKRIGARPVHWPNTAVGGDSMRGSPTQVPSAKSALFRDQLPTTNDHSNSSSEGSPPSNVPRFADDFCYDDDDQTKKLRRSRTTFTSDQLNVLEREFQKSHYPCVSTREQLAMRTSLSEARVQVWFSNRRAKWRRHKKVYDVATQLASPSAGMLGHPYHPLYSTLSLPESFKPLELSPTSSLRASASSAFQPIPNKVTGES</sequence>
<feature type="domain" description="Paired" evidence="14">
    <location>
        <begin position="1"/>
        <end position="119"/>
    </location>
</feature>
<dbReference type="PANTHER" id="PTHR45636:SF41">
    <property type="entry name" value="PAIRED BOX PROTEIN PAX-6-RELATED"/>
    <property type="match status" value="1"/>
</dbReference>
<evidence type="ECO:0000256" key="10">
    <source>
        <dbReference type="PROSITE-ProRule" id="PRU00108"/>
    </source>
</evidence>
<evidence type="ECO:0000256" key="8">
    <source>
        <dbReference type="ARBA" id="ARBA00023163"/>
    </source>
</evidence>
<keyword evidence="3" id="KW-0217">Developmental protein</keyword>
<name>A0A2G8JZI5_STIJA</name>
<proteinExistence type="inferred from homology"/>
<evidence type="ECO:0000313" key="15">
    <source>
        <dbReference type="EMBL" id="PIK41158.1"/>
    </source>
</evidence>
<dbReference type="SMART" id="SM00351">
    <property type="entry name" value="PAX"/>
    <property type="match status" value="1"/>
</dbReference>
<dbReference type="GO" id="GO:0005634">
    <property type="term" value="C:nucleus"/>
    <property type="evidence" value="ECO:0007669"/>
    <property type="project" value="UniProtKB-SubCell"/>
</dbReference>
<dbReference type="Pfam" id="PF00046">
    <property type="entry name" value="Homeodomain"/>
    <property type="match status" value="1"/>
</dbReference>
<evidence type="ECO:0000256" key="7">
    <source>
        <dbReference type="ARBA" id="ARBA00023155"/>
    </source>
</evidence>
<dbReference type="OrthoDB" id="3225452at2759"/>
<keyword evidence="9 10" id="KW-0539">Nucleus</keyword>
<dbReference type="InterPro" id="IPR017970">
    <property type="entry name" value="Homeobox_CS"/>
</dbReference>
<dbReference type="GO" id="GO:0000978">
    <property type="term" value="F:RNA polymerase II cis-regulatory region sequence-specific DNA binding"/>
    <property type="evidence" value="ECO:0007669"/>
    <property type="project" value="TreeGrafter"/>
</dbReference>
<evidence type="ECO:0000256" key="12">
    <source>
        <dbReference type="SAM" id="MobiDB-lite"/>
    </source>
</evidence>
<dbReference type="PROSITE" id="PS00027">
    <property type="entry name" value="HOMEOBOX_1"/>
    <property type="match status" value="1"/>
</dbReference>
<evidence type="ECO:0000256" key="6">
    <source>
        <dbReference type="ARBA" id="ARBA00023125"/>
    </source>
</evidence>
<dbReference type="Proteomes" id="UP000230750">
    <property type="component" value="Unassembled WGS sequence"/>
</dbReference>
<dbReference type="Pfam" id="PF00292">
    <property type="entry name" value="PAX"/>
    <property type="match status" value="1"/>
</dbReference>
<dbReference type="Gene3D" id="1.10.10.60">
    <property type="entry name" value="Homeodomain-like"/>
    <property type="match status" value="1"/>
</dbReference>
<dbReference type="Gene3D" id="1.10.10.10">
    <property type="entry name" value="Winged helix-like DNA-binding domain superfamily/Winged helix DNA-binding domain"/>
    <property type="match status" value="1"/>
</dbReference>
<keyword evidence="8" id="KW-0804">Transcription</keyword>
<dbReference type="CDD" id="cd00086">
    <property type="entry name" value="homeodomain"/>
    <property type="match status" value="1"/>
</dbReference>
<dbReference type="PROSITE" id="PS50071">
    <property type="entry name" value="HOMEOBOX_2"/>
    <property type="match status" value="1"/>
</dbReference>
<evidence type="ECO:0000256" key="5">
    <source>
        <dbReference type="ARBA" id="ARBA00023015"/>
    </source>
</evidence>
<keyword evidence="5" id="KW-0805">Transcription regulation</keyword>
<evidence type="ECO:0000259" key="14">
    <source>
        <dbReference type="PROSITE" id="PS51057"/>
    </source>
</evidence>
<keyword evidence="7 10" id="KW-0371">Homeobox</keyword>
<dbReference type="AlphaFoldDB" id="A0A2G8JZI5"/>
<reference evidence="15 16" key="1">
    <citation type="journal article" date="2017" name="PLoS Biol.">
        <title>The sea cucumber genome provides insights into morphological evolution and visceral regeneration.</title>
        <authorList>
            <person name="Zhang X."/>
            <person name="Sun L."/>
            <person name="Yuan J."/>
            <person name="Sun Y."/>
            <person name="Gao Y."/>
            <person name="Zhang L."/>
            <person name="Li S."/>
            <person name="Dai H."/>
            <person name="Hamel J.F."/>
            <person name="Liu C."/>
            <person name="Yu Y."/>
            <person name="Liu S."/>
            <person name="Lin W."/>
            <person name="Guo K."/>
            <person name="Jin S."/>
            <person name="Xu P."/>
            <person name="Storey K.B."/>
            <person name="Huan P."/>
            <person name="Zhang T."/>
            <person name="Zhou Y."/>
            <person name="Zhang J."/>
            <person name="Lin C."/>
            <person name="Li X."/>
            <person name="Xing L."/>
            <person name="Huo D."/>
            <person name="Sun M."/>
            <person name="Wang L."/>
            <person name="Mercier A."/>
            <person name="Li F."/>
            <person name="Yang H."/>
            <person name="Xiang J."/>
        </authorList>
    </citation>
    <scope>NUCLEOTIDE SEQUENCE [LARGE SCALE GENOMIC DNA]</scope>
    <source>
        <strain evidence="15">Shaxun</strain>
        <tissue evidence="15">Muscle</tissue>
    </source>
</reference>
<feature type="compositionally biased region" description="Low complexity" evidence="12">
    <location>
        <begin position="210"/>
        <end position="219"/>
    </location>
</feature>
<dbReference type="PROSITE" id="PS51257">
    <property type="entry name" value="PROKAR_LIPOPROTEIN"/>
    <property type="match status" value="1"/>
</dbReference>
<feature type="DNA-binding region" description="Homeobox" evidence="10">
    <location>
        <begin position="240"/>
        <end position="299"/>
    </location>
</feature>
<dbReference type="InterPro" id="IPR001356">
    <property type="entry name" value="HD"/>
</dbReference>
<dbReference type="FunFam" id="1.10.10.10:FF:000003">
    <property type="entry name" value="Paired box protein Pax-6"/>
    <property type="match status" value="1"/>
</dbReference>
<dbReference type="PROSITE" id="PS51057">
    <property type="entry name" value="PAIRED_2"/>
    <property type="match status" value="1"/>
</dbReference>
<accession>A0A2G8JZI5</accession>
<keyword evidence="16" id="KW-1185">Reference proteome</keyword>
<keyword evidence="4" id="KW-0563">Paired box</keyword>
<feature type="region of interest" description="Disordered" evidence="12">
    <location>
        <begin position="176"/>
        <end position="195"/>
    </location>
</feature>